<dbReference type="EnsemblPlants" id="AET7Gv20138800.1">
    <property type="protein sequence ID" value="AET7Gv20138800.1"/>
    <property type="gene ID" value="AET7Gv20138800"/>
</dbReference>
<reference evidence="1" key="4">
    <citation type="submission" date="2019-03" db="UniProtKB">
        <authorList>
            <consortium name="EnsemblPlants"/>
        </authorList>
    </citation>
    <scope>IDENTIFICATION</scope>
</reference>
<evidence type="ECO:0000313" key="1">
    <source>
        <dbReference type="EnsemblPlants" id="AET7Gv20138800.1"/>
    </source>
</evidence>
<sequence>RRHGHPGLRRRGRRRHAVSLGMEPDVAVTRDRGLMTSRGRRVELARAPAATGSWV</sequence>
<reference evidence="1" key="5">
    <citation type="journal article" date="2021" name="G3 (Bethesda)">
        <title>Aegilops tauschii genome assembly Aet v5.0 features greater sequence contiguity and improved annotation.</title>
        <authorList>
            <person name="Wang L."/>
            <person name="Zhu T."/>
            <person name="Rodriguez J.C."/>
            <person name="Deal K.R."/>
            <person name="Dubcovsky J."/>
            <person name="McGuire P.E."/>
            <person name="Lux T."/>
            <person name="Spannagl M."/>
            <person name="Mayer K.F.X."/>
            <person name="Baldrich P."/>
            <person name="Meyers B.C."/>
            <person name="Huo N."/>
            <person name="Gu Y.Q."/>
            <person name="Zhou H."/>
            <person name="Devos K.M."/>
            <person name="Bennetzen J.L."/>
            <person name="Unver T."/>
            <person name="Budak H."/>
            <person name="Gulick P.J."/>
            <person name="Galiba G."/>
            <person name="Kalapos B."/>
            <person name="Nelson D.R."/>
            <person name="Li P."/>
            <person name="You F.M."/>
            <person name="Luo M.C."/>
            <person name="Dvorak J."/>
        </authorList>
    </citation>
    <scope>NUCLEOTIDE SEQUENCE [LARGE SCALE GENOMIC DNA]</scope>
    <source>
        <strain evidence="1">cv. AL8/78</strain>
    </source>
</reference>
<reference evidence="2" key="1">
    <citation type="journal article" date="2014" name="Science">
        <title>Ancient hybridizations among the ancestral genomes of bread wheat.</title>
        <authorList>
            <consortium name="International Wheat Genome Sequencing Consortium,"/>
            <person name="Marcussen T."/>
            <person name="Sandve S.R."/>
            <person name="Heier L."/>
            <person name="Spannagl M."/>
            <person name="Pfeifer M."/>
            <person name="Jakobsen K.S."/>
            <person name="Wulff B.B."/>
            <person name="Steuernagel B."/>
            <person name="Mayer K.F."/>
            <person name="Olsen O.A."/>
        </authorList>
    </citation>
    <scope>NUCLEOTIDE SEQUENCE [LARGE SCALE GENOMIC DNA]</scope>
    <source>
        <strain evidence="2">cv. AL8/78</strain>
    </source>
</reference>
<dbReference type="AlphaFoldDB" id="A0A453QIA2"/>
<dbReference type="Gramene" id="AET7Gv20138800.1">
    <property type="protein sequence ID" value="AET7Gv20138800.1"/>
    <property type="gene ID" value="AET7Gv20138800"/>
</dbReference>
<reference evidence="2" key="2">
    <citation type="journal article" date="2017" name="Nat. Plants">
        <title>The Aegilops tauschii genome reveals multiple impacts of transposons.</title>
        <authorList>
            <person name="Zhao G."/>
            <person name="Zou C."/>
            <person name="Li K."/>
            <person name="Wang K."/>
            <person name="Li T."/>
            <person name="Gao L."/>
            <person name="Zhang X."/>
            <person name="Wang H."/>
            <person name="Yang Z."/>
            <person name="Liu X."/>
            <person name="Jiang W."/>
            <person name="Mao L."/>
            <person name="Kong X."/>
            <person name="Jiao Y."/>
            <person name="Jia J."/>
        </authorList>
    </citation>
    <scope>NUCLEOTIDE SEQUENCE [LARGE SCALE GENOMIC DNA]</scope>
    <source>
        <strain evidence="2">cv. AL8/78</strain>
    </source>
</reference>
<evidence type="ECO:0000313" key="2">
    <source>
        <dbReference type="Proteomes" id="UP000015105"/>
    </source>
</evidence>
<reference evidence="1" key="3">
    <citation type="journal article" date="2017" name="Nature">
        <title>Genome sequence of the progenitor of the wheat D genome Aegilops tauschii.</title>
        <authorList>
            <person name="Luo M.C."/>
            <person name="Gu Y.Q."/>
            <person name="Puiu D."/>
            <person name="Wang H."/>
            <person name="Twardziok S.O."/>
            <person name="Deal K.R."/>
            <person name="Huo N."/>
            <person name="Zhu T."/>
            <person name="Wang L."/>
            <person name="Wang Y."/>
            <person name="McGuire P.E."/>
            <person name="Liu S."/>
            <person name="Long H."/>
            <person name="Ramasamy R.K."/>
            <person name="Rodriguez J.C."/>
            <person name="Van S.L."/>
            <person name="Yuan L."/>
            <person name="Wang Z."/>
            <person name="Xia Z."/>
            <person name="Xiao L."/>
            <person name="Anderson O.D."/>
            <person name="Ouyang S."/>
            <person name="Liang Y."/>
            <person name="Zimin A.V."/>
            <person name="Pertea G."/>
            <person name="Qi P."/>
            <person name="Bennetzen J.L."/>
            <person name="Dai X."/>
            <person name="Dawson M.W."/>
            <person name="Muller H.G."/>
            <person name="Kugler K."/>
            <person name="Rivarola-Duarte L."/>
            <person name="Spannagl M."/>
            <person name="Mayer K.F.X."/>
            <person name="Lu F.H."/>
            <person name="Bevan M.W."/>
            <person name="Leroy P."/>
            <person name="Li P."/>
            <person name="You F.M."/>
            <person name="Sun Q."/>
            <person name="Liu Z."/>
            <person name="Lyons E."/>
            <person name="Wicker T."/>
            <person name="Salzberg S.L."/>
            <person name="Devos K.M."/>
            <person name="Dvorak J."/>
        </authorList>
    </citation>
    <scope>NUCLEOTIDE SEQUENCE [LARGE SCALE GENOMIC DNA]</scope>
    <source>
        <strain evidence="1">cv. AL8/78</strain>
    </source>
</reference>
<protein>
    <submittedName>
        <fullName evidence="1">Uncharacterized protein</fullName>
    </submittedName>
</protein>
<dbReference type="Proteomes" id="UP000015105">
    <property type="component" value="Chromosome 7D"/>
</dbReference>
<proteinExistence type="predicted"/>
<name>A0A453QIA2_AEGTS</name>
<organism evidence="1 2">
    <name type="scientific">Aegilops tauschii subsp. strangulata</name>
    <name type="common">Goatgrass</name>
    <dbReference type="NCBI Taxonomy" id="200361"/>
    <lineage>
        <taxon>Eukaryota</taxon>
        <taxon>Viridiplantae</taxon>
        <taxon>Streptophyta</taxon>
        <taxon>Embryophyta</taxon>
        <taxon>Tracheophyta</taxon>
        <taxon>Spermatophyta</taxon>
        <taxon>Magnoliopsida</taxon>
        <taxon>Liliopsida</taxon>
        <taxon>Poales</taxon>
        <taxon>Poaceae</taxon>
        <taxon>BOP clade</taxon>
        <taxon>Pooideae</taxon>
        <taxon>Triticodae</taxon>
        <taxon>Triticeae</taxon>
        <taxon>Triticinae</taxon>
        <taxon>Aegilops</taxon>
    </lineage>
</organism>
<keyword evidence="2" id="KW-1185">Reference proteome</keyword>
<accession>A0A453QIA2</accession>